<dbReference type="OrthoDB" id="6188829at2759"/>
<dbReference type="Proteomes" id="UP000507470">
    <property type="component" value="Unassembled WGS sequence"/>
</dbReference>
<keyword evidence="2" id="KW-1185">Reference proteome</keyword>
<organism evidence="1 2">
    <name type="scientific">Mytilus coruscus</name>
    <name type="common">Sea mussel</name>
    <dbReference type="NCBI Taxonomy" id="42192"/>
    <lineage>
        <taxon>Eukaryota</taxon>
        <taxon>Metazoa</taxon>
        <taxon>Spiralia</taxon>
        <taxon>Lophotrochozoa</taxon>
        <taxon>Mollusca</taxon>
        <taxon>Bivalvia</taxon>
        <taxon>Autobranchia</taxon>
        <taxon>Pteriomorphia</taxon>
        <taxon>Mytilida</taxon>
        <taxon>Mytiloidea</taxon>
        <taxon>Mytilidae</taxon>
        <taxon>Mytilinae</taxon>
        <taxon>Mytilus</taxon>
    </lineage>
</organism>
<gene>
    <name evidence="1" type="ORF">MCOR_51466</name>
</gene>
<protein>
    <submittedName>
        <fullName evidence="1">Uncharacterized protein</fullName>
    </submittedName>
</protein>
<dbReference type="EMBL" id="CACVKT020008982">
    <property type="protein sequence ID" value="CAC5419078.1"/>
    <property type="molecule type" value="Genomic_DNA"/>
</dbReference>
<proteinExistence type="predicted"/>
<evidence type="ECO:0000313" key="1">
    <source>
        <dbReference type="EMBL" id="CAC5419078.1"/>
    </source>
</evidence>
<accession>A0A6J8EFF4</accession>
<evidence type="ECO:0000313" key="2">
    <source>
        <dbReference type="Proteomes" id="UP000507470"/>
    </source>
</evidence>
<reference evidence="1 2" key="1">
    <citation type="submission" date="2020-06" db="EMBL/GenBank/DDBJ databases">
        <authorList>
            <person name="Li R."/>
            <person name="Bekaert M."/>
        </authorList>
    </citation>
    <scope>NUCLEOTIDE SEQUENCE [LARGE SCALE GENOMIC DNA]</scope>
    <source>
        <strain evidence="2">wild</strain>
    </source>
</reference>
<name>A0A6J8EFF4_MYTCO</name>
<sequence length="209" mass="23939">MPVCIVLEPAGKESVDHSYSISRYTLPIFRFEKGSTGYATWSTAISVCLGKNESLSKNVVHFPYNGDYWLPYFKYKEDKANEQCVSIVMNDNSLPLTYQFRPCSGRLPVLCKDKILNIYIQRRKLMKVHFTSLTPRRDENNYNEIPYQISDTITGQYYEVVPLSEITASGCSSTVQQNIDQIKHIDTAGYPIPSSILERREGHYETIAE</sequence>
<dbReference type="AlphaFoldDB" id="A0A6J8EFF4"/>